<name>A0A1J5S5R8_9ZZZZ</name>
<protein>
    <recommendedName>
        <fullName evidence="3">pantoate--beta-alanine ligase (AMP-forming)</fullName>
        <ecNumber evidence="3">6.3.2.1</ecNumber>
    </recommendedName>
</protein>
<accession>A0A1J5S5R8</accession>
<dbReference type="InterPro" id="IPR003721">
    <property type="entry name" value="Pantoate_ligase"/>
</dbReference>
<dbReference type="SUPFAM" id="SSF52374">
    <property type="entry name" value="Nucleotidylyl transferase"/>
    <property type="match status" value="1"/>
</dbReference>
<evidence type="ECO:0000256" key="7">
    <source>
        <dbReference type="ARBA" id="ARBA00022840"/>
    </source>
</evidence>
<proteinExistence type="inferred from homology"/>
<dbReference type="InterPro" id="IPR014729">
    <property type="entry name" value="Rossmann-like_a/b/a_fold"/>
</dbReference>
<evidence type="ECO:0000256" key="1">
    <source>
        <dbReference type="ARBA" id="ARBA00004990"/>
    </source>
</evidence>
<dbReference type="HAMAP" id="MF_00158">
    <property type="entry name" value="PanC"/>
    <property type="match status" value="1"/>
</dbReference>
<evidence type="ECO:0000256" key="3">
    <source>
        <dbReference type="ARBA" id="ARBA00012219"/>
    </source>
</evidence>
<dbReference type="UniPathway" id="UPA00028">
    <property type="reaction ID" value="UER00005"/>
</dbReference>
<evidence type="ECO:0000256" key="2">
    <source>
        <dbReference type="ARBA" id="ARBA00009256"/>
    </source>
</evidence>
<evidence type="ECO:0000256" key="6">
    <source>
        <dbReference type="ARBA" id="ARBA00022741"/>
    </source>
</evidence>
<reference evidence="9" key="1">
    <citation type="submission" date="2016-10" db="EMBL/GenBank/DDBJ databases">
        <title>Sequence of Gallionella enrichment culture.</title>
        <authorList>
            <person name="Poehlein A."/>
            <person name="Muehling M."/>
            <person name="Daniel R."/>
        </authorList>
    </citation>
    <scope>NUCLEOTIDE SEQUENCE</scope>
</reference>
<organism evidence="9">
    <name type="scientific">mine drainage metagenome</name>
    <dbReference type="NCBI Taxonomy" id="410659"/>
    <lineage>
        <taxon>unclassified sequences</taxon>
        <taxon>metagenomes</taxon>
        <taxon>ecological metagenomes</taxon>
    </lineage>
</organism>
<comment type="similarity">
    <text evidence="2">Belongs to the pantothenate synthetase family.</text>
</comment>
<keyword evidence="6" id="KW-0547">Nucleotide-binding</keyword>
<dbReference type="PANTHER" id="PTHR21299:SF1">
    <property type="entry name" value="PANTOATE--BETA-ALANINE LIGASE"/>
    <property type="match status" value="1"/>
</dbReference>
<dbReference type="EC" id="6.3.2.1" evidence="3"/>
<dbReference type="EMBL" id="MLJW01000065">
    <property type="protein sequence ID" value="OIR03466.1"/>
    <property type="molecule type" value="Genomic_DNA"/>
</dbReference>
<comment type="caution">
    <text evidence="9">The sequence shown here is derived from an EMBL/GenBank/DDBJ whole genome shotgun (WGS) entry which is preliminary data.</text>
</comment>
<gene>
    <name evidence="9" type="primary">panC_6</name>
    <name evidence="9" type="ORF">GALL_143240</name>
</gene>
<dbReference type="GO" id="GO:0004592">
    <property type="term" value="F:pantoate-beta-alanine ligase activity"/>
    <property type="evidence" value="ECO:0007669"/>
    <property type="project" value="UniProtKB-EC"/>
</dbReference>
<evidence type="ECO:0000256" key="5">
    <source>
        <dbReference type="ARBA" id="ARBA00022655"/>
    </source>
</evidence>
<keyword evidence="7" id="KW-0067">ATP-binding</keyword>
<evidence type="ECO:0000256" key="8">
    <source>
        <dbReference type="ARBA" id="ARBA00048258"/>
    </source>
</evidence>
<comment type="pathway">
    <text evidence="1">Cofactor biosynthesis; (R)-pantothenate biosynthesis; (R)-pantothenate from (R)-pantoate and beta-alanine: step 1/1.</text>
</comment>
<dbReference type="Gene3D" id="3.40.50.620">
    <property type="entry name" value="HUPs"/>
    <property type="match status" value="1"/>
</dbReference>
<dbReference type="GO" id="GO:0005524">
    <property type="term" value="F:ATP binding"/>
    <property type="evidence" value="ECO:0007669"/>
    <property type="project" value="UniProtKB-KW"/>
</dbReference>
<dbReference type="PANTHER" id="PTHR21299">
    <property type="entry name" value="CYTIDYLATE KINASE/PANTOATE-BETA-ALANINE LIGASE"/>
    <property type="match status" value="1"/>
</dbReference>
<comment type="catalytic activity">
    <reaction evidence="8">
        <text>(R)-pantoate + beta-alanine + ATP = (R)-pantothenate + AMP + diphosphate + H(+)</text>
        <dbReference type="Rhea" id="RHEA:10912"/>
        <dbReference type="ChEBI" id="CHEBI:15378"/>
        <dbReference type="ChEBI" id="CHEBI:15980"/>
        <dbReference type="ChEBI" id="CHEBI:29032"/>
        <dbReference type="ChEBI" id="CHEBI:30616"/>
        <dbReference type="ChEBI" id="CHEBI:33019"/>
        <dbReference type="ChEBI" id="CHEBI:57966"/>
        <dbReference type="ChEBI" id="CHEBI:456215"/>
        <dbReference type="EC" id="6.3.2.1"/>
    </reaction>
</comment>
<dbReference type="GO" id="GO:0005829">
    <property type="term" value="C:cytosol"/>
    <property type="evidence" value="ECO:0007669"/>
    <property type="project" value="TreeGrafter"/>
</dbReference>
<dbReference type="Pfam" id="PF02569">
    <property type="entry name" value="Pantoate_ligase"/>
    <property type="match status" value="1"/>
</dbReference>
<evidence type="ECO:0000256" key="4">
    <source>
        <dbReference type="ARBA" id="ARBA00022598"/>
    </source>
</evidence>
<dbReference type="InterPro" id="IPR042176">
    <property type="entry name" value="Pantoate_ligase_C"/>
</dbReference>
<keyword evidence="5" id="KW-0566">Pantothenate biosynthesis</keyword>
<keyword evidence="4 9" id="KW-0436">Ligase</keyword>
<dbReference type="AlphaFoldDB" id="A0A1J5S5R8"/>
<evidence type="ECO:0000313" key="9">
    <source>
        <dbReference type="EMBL" id="OIR03466.1"/>
    </source>
</evidence>
<dbReference type="CDD" id="cd00560">
    <property type="entry name" value="PanC"/>
    <property type="match status" value="1"/>
</dbReference>
<dbReference type="NCBIfam" id="TIGR00018">
    <property type="entry name" value="panC"/>
    <property type="match status" value="1"/>
</dbReference>
<sequence>MHTVHTLAELRAALRRRNDWALVPTMGNLHAGHLALVARARELKAPVVASIFVNRLQFGPNEDFDRYPRTLPRDAQLLQEAGCDLLFAPDEAEMYPQPQVFRIQPDPALAGILEGAVRPGHFEGVATVVMKLFQMVQPRWAVFGKKDYQQLLLIRRMVAQLALPLDIVGLDTVRDADGLALSSRNGYLSPAQRAEAPALRRALLALAEDARHAATPAQLLALETRAARDLAARGWAPDYLTLRRRGDLLPPGEQELRQGVDLVALGAARLGATRLIDNLEC</sequence>
<dbReference type="GO" id="GO:0015940">
    <property type="term" value="P:pantothenate biosynthetic process"/>
    <property type="evidence" value="ECO:0007669"/>
    <property type="project" value="UniProtKB-UniPathway"/>
</dbReference>
<dbReference type="Gene3D" id="3.30.1300.10">
    <property type="entry name" value="Pantoate-beta-alanine ligase, C-terminal domain"/>
    <property type="match status" value="1"/>
</dbReference>